<evidence type="ECO:0000256" key="1">
    <source>
        <dbReference type="SAM" id="MobiDB-lite"/>
    </source>
</evidence>
<comment type="caution">
    <text evidence="2">The sequence shown here is derived from an EMBL/GenBank/DDBJ whole genome shotgun (WGS) entry which is preliminary data.</text>
</comment>
<gene>
    <name evidence="2" type="ORF">GUJ93_ZPchr0014g47357</name>
</gene>
<keyword evidence="3" id="KW-1185">Reference proteome</keyword>
<dbReference type="Proteomes" id="UP000729402">
    <property type="component" value="Unassembled WGS sequence"/>
</dbReference>
<reference evidence="2" key="2">
    <citation type="submission" date="2021-02" db="EMBL/GenBank/DDBJ databases">
        <authorList>
            <person name="Kimball J.A."/>
            <person name="Haas M.W."/>
            <person name="Macchietto M."/>
            <person name="Kono T."/>
            <person name="Duquette J."/>
            <person name="Shao M."/>
        </authorList>
    </citation>
    <scope>NUCLEOTIDE SEQUENCE</scope>
    <source>
        <tissue evidence="2">Fresh leaf tissue</tissue>
    </source>
</reference>
<accession>A0A8J5SUP3</accession>
<dbReference type="EMBL" id="JAAALK010000086">
    <property type="protein sequence ID" value="KAG8081836.1"/>
    <property type="molecule type" value="Genomic_DNA"/>
</dbReference>
<dbReference type="AlphaFoldDB" id="A0A8J5SUP3"/>
<evidence type="ECO:0000313" key="3">
    <source>
        <dbReference type="Proteomes" id="UP000729402"/>
    </source>
</evidence>
<reference evidence="2" key="1">
    <citation type="journal article" date="2021" name="bioRxiv">
        <title>Whole Genome Assembly and Annotation of Northern Wild Rice, Zizania palustris L., Supports a Whole Genome Duplication in the Zizania Genus.</title>
        <authorList>
            <person name="Haas M."/>
            <person name="Kono T."/>
            <person name="Macchietto M."/>
            <person name="Millas R."/>
            <person name="McGilp L."/>
            <person name="Shao M."/>
            <person name="Duquette J."/>
            <person name="Hirsch C.N."/>
            <person name="Kimball J."/>
        </authorList>
    </citation>
    <scope>NUCLEOTIDE SEQUENCE</scope>
    <source>
        <tissue evidence="2">Fresh leaf tissue</tissue>
    </source>
</reference>
<feature type="region of interest" description="Disordered" evidence="1">
    <location>
        <begin position="1"/>
        <end position="31"/>
    </location>
</feature>
<name>A0A8J5SUP3_ZIZPA</name>
<protein>
    <submittedName>
        <fullName evidence="2">Uncharacterized protein</fullName>
    </submittedName>
</protein>
<proteinExistence type="predicted"/>
<evidence type="ECO:0000313" key="2">
    <source>
        <dbReference type="EMBL" id="KAG8081836.1"/>
    </source>
</evidence>
<organism evidence="2 3">
    <name type="scientific">Zizania palustris</name>
    <name type="common">Northern wild rice</name>
    <dbReference type="NCBI Taxonomy" id="103762"/>
    <lineage>
        <taxon>Eukaryota</taxon>
        <taxon>Viridiplantae</taxon>
        <taxon>Streptophyta</taxon>
        <taxon>Embryophyta</taxon>
        <taxon>Tracheophyta</taxon>
        <taxon>Spermatophyta</taxon>
        <taxon>Magnoliopsida</taxon>
        <taxon>Liliopsida</taxon>
        <taxon>Poales</taxon>
        <taxon>Poaceae</taxon>
        <taxon>BOP clade</taxon>
        <taxon>Oryzoideae</taxon>
        <taxon>Oryzeae</taxon>
        <taxon>Zizaniinae</taxon>
        <taxon>Zizania</taxon>
    </lineage>
</organism>
<sequence>MDVKVPSTAEALDGGMGVERSEPEEEAAGSELRVMATDAEAVAFEPTSAGLDSEGLQLHERDFGGGDLRDLGVCRAFSH</sequence>